<proteinExistence type="predicted"/>
<reference evidence="1 2" key="1">
    <citation type="submission" date="2016-04" db="EMBL/GenBank/DDBJ databases">
        <title>Genome analyses suggest a sexual origin of heterokaryosis in a supposedly ancient asexual fungus.</title>
        <authorList>
            <person name="Ropars J."/>
            <person name="Sedzielewska K."/>
            <person name="Noel J."/>
            <person name="Charron P."/>
            <person name="Farinelli L."/>
            <person name="Marton T."/>
            <person name="Kruger M."/>
            <person name="Pelin A."/>
            <person name="Brachmann A."/>
            <person name="Corradi N."/>
        </authorList>
    </citation>
    <scope>NUCLEOTIDE SEQUENCE [LARGE SCALE GENOMIC DNA]</scope>
    <source>
        <strain evidence="1 2">C2</strain>
    </source>
</reference>
<dbReference type="EMBL" id="LLXL01003215">
    <property type="protein sequence ID" value="PKK59114.1"/>
    <property type="molecule type" value="Genomic_DNA"/>
</dbReference>
<dbReference type="AlphaFoldDB" id="A0A2N1MBW7"/>
<dbReference type="VEuPathDB" id="FungiDB:RhiirA1_479137"/>
<sequence>MNDDNIIGVDECNGEDENSDCTIDIDIDYDENINSFSNKRRACKVIVKEIWEINLKKDFLERNSIQEKKGSLTIKYMLKVHGNSMCAKEFSGFVDENCQSKFKDGPETEIFRICRNSETVALENDPMKKYLQNADLLQIWNIIKGDTSNNSNVWLTLANKAINGAFNDKPVFTRLCHVMVQAYLQKEKGSGLQNLKYSEEFTNFLVILDTLHYEGPIAIMTNNIKLKPGLRYSPQLGCIIGSTFNNNKTKIGDYDQIPQIINKIKSKEALANSVRTYILQILLPKFPPLIIALIPNNYSDKTSEITDFY</sequence>
<comment type="caution">
    <text evidence="1">The sequence shown here is derived from an EMBL/GenBank/DDBJ whole genome shotgun (WGS) entry which is preliminary data.</text>
</comment>
<gene>
    <name evidence="1" type="ORF">RhiirC2_795301</name>
</gene>
<dbReference type="Proteomes" id="UP000233469">
    <property type="component" value="Unassembled WGS sequence"/>
</dbReference>
<dbReference type="VEuPathDB" id="FungiDB:FUN_020185"/>
<reference evidence="1 2" key="2">
    <citation type="submission" date="2017-10" db="EMBL/GenBank/DDBJ databases">
        <title>Extensive intraspecific genome diversity in a model arbuscular mycorrhizal fungus.</title>
        <authorList>
            <person name="Chen E.C.H."/>
            <person name="Morin E."/>
            <person name="Baudet D."/>
            <person name="Noel J."/>
            <person name="Ndikumana S."/>
            <person name="Charron P."/>
            <person name="St-Onge C."/>
            <person name="Giorgi J."/>
            <person name="Grigoriev I.V."/>
            <person name="Roux C."/>
            <person name="Martin F.M."/>
            <person name="Corradi N."/>
        </authorList>
    </citation>
    <scope>NUCLEOTIDE SEQUENCE [LARGE SCALE GENOMIC DNA]</scope>
    <source>
        <strain evidence="1 2">C2</strain>
    </source>
</reference>
<evidence type="ECO:0000313" key="1">
    <source>
        <dbReference type="EMBL" id="PKK59114.1"/>
    </source>
</evidence>
<name>A0A2N1MBW7_9GLOM</name>
<evidence type="ECO:0000313" key="2">
    <source>
        <dbReference type="Proteomes" id="UP000233469"/>
    </source>
</evidence>
<protein>
    <submittedName>
        <fullName evidence="1">Uncharacterized protein</fullName>
    </submittedName>
</protein>
<accession>A0A2N1MBW7</accession>
<organism evidence="1 2">
    <name type="scientific">Rhizophagus irregularis</name>
    <dbReference type="NCBI Taxonomy" id="588596"/>
    <lineage>
        <taxon>Eukaryota</taxon>
        <taxon>Fungi</taxon>
        <taxon>Fungi incertae sedis</taxon>
        <taxon>Mucoromycota</taxon>
        <taxon>Glomeromycotina</taxon>
        <taxon>Glomeromycetes</taxon>
        <taxon>Glomerales</taxon>
        <taxon>Glomeraceae</taxon>
        <taxon>Rhizophagus</taxon>
    </lineage>
</organism>